<dbReference type="STRING" id="1714264.BTO30_01445"/>
<protein>
    <submittedName>
        <fullName evidence="2">Uncharacterized protein</fullName>
    </submittedName>
</protein>
<feature type="transmembrane region" description="Helical" evidence="1">
    <location>
        <begin position="43"/>
        <end position="62"/>
    </location>
</feature>
<name>A0A1Q8Q9T0_9BACI</name>
<gene>
    <name evidence="2" type="ORF">BTO30_01445</name>
</gene>
<keyword evidence="3" id="KW-1185">Reference proteome</keyword>
<dbReference type="EMBL" id="MSDU01000003">
    <property type="protein sequence ID" value="OLN24106.1"/>
    <property type="molecule type" value="Genomic_DNA"/>
</dbReference>
<reference evidence="2 3" key="1">
    <citation type="submission" date="2016-12" db="EMBL/GenBank/DDBJ databases">
        <title>Domibacillus antri genome sequencing.</title>
        <authorList>
            <person name="Verma A."/>
            <person name="Krishnamurthi S."/>
        </authorList>
    </citation>
    <scope>NUCLEOTIDE SEQUENCE [LARGE SCALE GENOMIC DNA]</scope>
    <source>
        <strain evidence="2 3">XD80</strain>
    </source>
</reference>
<keyword evidence="1" id="KW-1133">Transmembrane helix</keyword>
<dbReference type="Proteomes" id="UP000185568">
    <property type="component" value="Unassembled WGS sequence"/>
</dbReference>
<evidence type="ECO:0000256" key="1">
    <source>
        <dbReference type="SAM" id="Phobius"/>
    </source>
</evidence>
<organism evidence="2 3">
    <name type="scientific">Domibacillus antri</name>
    <dbReference type="NCBI Taxonomy" id="1714264"/>
    <lineage>
        <taxon>Bacteria</taxon>
        <taxon>Bacillati</taxon>
        <taxon>Bacillota</taxon>
        <taxon>Bacilli</taxon>
        <taxon>Bacillales</taxon>
        <taxon>Bacillaceae</taxon>
        <taxon>Domibacillus</taxon>
    </lineage>
</organism>
<comment type="caution">
    <text evidence="2">The sequence shown here is derived from an EMBL/GenBank/DDBJ whole genome shotgun (WGS) entry which is preliminary data.</text>
</comment>
<dbReference type="AlphaFoldDB" id="A0A1Q8Q9T0"/>
<keyword evidence="1" id="KW-0472">Membrane</keyword>
<evidence type="ECO:0000313" key="3">
    <source>
        <dbReference type="Proteomes" id="UP000185568"/>
    </source>
</evidence>
<keyword evidence="1" id="KW-0812">Transmembrane</keyword>
<evidence type="ECO:0000313" key="2">
    <source>
        <dbReference type="EMBL" id="OLN24106.1"/>
    </source>
</evidence>
<proteinExistence type="predicted"/>
<dbReference type="RefSeq" id="WP_075396924.1">
    <property type="nucleotide sequence ID" value="NZ_MSDU01000003.1"/>
</dbReference>
<sequence length="116" mass="13684">MKLFAAQMILLSLSLLYRPHFLYVFILLFLVWLLFWRKKELPFKTAGFFLIPVVFLFVNGLYNQSLHGQFVTLENYSGQNLYIANNPETNIRNGERDALFFFLTKLSFVFGYALIK</sequence>
<accession>A0A1Q8Q9T0</accession>
<feature type="transmembrane region" description="Helical" evidence="1">
    <location>
        <begin position="98"/>
        <end position="115"/>
    </location>
</feature>
<dbReference type="OrthoDB" id="136232at2"/>
<feature type="transmembrane region" description="Helical" evidence="1">
    <location>
        <begin position="20"/>
        <end position="36"/>
    </location>
</feature>